<dbReference type="EMBL" id="AGNL01019118">
    <property type="protein sequence ID" value="EJK62106.1"/>
    <property type="molecule type" value="Genomic_DNA"/>
</dbReference>
<sequence>MTSFTSRVNRRLLSKLNNKARLGNGRGGKPKGSKNDNKKSIRRPIGRRVPIEKKRKSQLAAARSRSLDSLDDGPNASPTRQCRHLAHPVARRLSHTPAALLAAIPDRSVPETQSTPLKKSRRPAFKRKYQLAKGKTRSDGMPTRQAPRQSEELLENLQDSLRRTRIPANSAWERSQSSSHLAPSDSFEGLRTTRKRKINPISDDSDLLPLHVSPAYKFVPIDQEEDLEDDMSFHSQDYDICKQDDTMPIIIEQAGSNDKAHLPCIIEPAAASESSLAGFLNKKSSEPCCQFDVSARKGCCDDRTVSTCCSSTEDADVADETFLGGIQTSLLELSICGAVPSFINS</sequence>
<evidence type="ECO:0000313" key="3">
    <source>
        <dbReference type="Proteomes" id="UP000266841"/>
    </source>
</evidence>
<accession>K0SMF3</accession>
<evidence type="ECO:0000313" key="2">
    <source>
        <dbReference type="EMBL" id="EJK62106.1"/>
    </source>
</evidence>
<feature type="region of interest" description="Disordered" evidence="1">
    <location>
        <begin position="109"/>
        <end position="149"/>
    </location>
</feature>
<organism evidence="2 3">
    <name type="scientific">Thalassiosira oceanica</name>
    <name type="common">Marine diatom</name>
    <dbReference type="NCBI Taxonomy" id="159749"/>
    <lineage>
        <taxon>Eukaryota</taxon>
        <taxon>Sar</taxon>
        <taxon>Stramenopiles</taxon>
        <taxon>Ochrophyta</taxon>
        <taxon>Bacillariophyta</taxon>
        <taxon>Coscinodiscophyceae</taxon>
        <taxon>Thalassiosirophycidae</taxon>
        <taxon>Thalassiosirales</taxon>
        <taxon>Thalassiosiraceae</taxon>
        <taxon>Thalassiosira</taxon>
    </lineage>
</organism>
<feature type="region of interest" description="Disordered" evidence="1">
    <location>
        <begin position="168"/>
        <end position="191"/>
    </location>
</feature>
<feature type="region of interest" description="Disordered" evidence="1">
    <location>
        <begin position="1"/>
        <end position="80"/>
    </location>
</feature>
<feature type="compositionally biased region" description="Polar residues" evidence="1">
    <location>
        <begin position="172"/>
        <end position="181"/>
    </location>
</feature>
<reference evidence="2 3" key="1">
    <citation type="journal article" date="2012" name="Genome Biol.">
        <title>Genome and low-iron response of an oceanic diatom adapted to chronic iron limitation.</title>
        <authorList>
            <person name="Lommer M."/>
            <person name="Specht M."/>
            <person name="Roy A.S."/>
            <person name="Kraemer L."/>
            <person name="Andreson R."/>
            <person name="Gutowska M.A."/>
            <person name="Wolf J."/>
            <person name="Bergner S.V."/>
            <person name="Schilhabel M.B."/>
            <person name="Klostermeier U.C."/>
            <person name="Beiko R.G."/>
            <person name="Rosenstiel P."/>
            <person name="Hippler M."/>
            <person name="Laroche J."/>
        </authorList>
    </citation>
    <scope>NUCLEOTIDE SEQUENCE [LARGE SCALE GENOMIC DNA]</scope>
    <source>
        <strain evidence="2 3">CCMP1005</strain>
    </source>
</reference>
<comment type="caution">
    <text evidence="2">The sequence shown here is derived from an EMBL/GenBank/DDBJ whole genome shotgun (WGS) entry which is preliminary data.</text>
</comment>
<proteinExistence type="predicted"/>
<name>K0SMF3_THAOC</name>
<evidence type="ECO:0000256" key="1">
    <source>
        <dbReference type="SAM" id="MobiDB-lite"/>
    </source>
</evidence>
<dbReference type="AlphaFoldDB" id="K0SMF3"/>
<gene>
    <name evidence="2" type="ORF">THAOC_17297</name>
</gene>
<dbReference type="Proteomes" id="UP000266841">
    <property type="component" value="Unassembled WGS sequence"/>
</dbReference>
<protein>
    <submittedName>
        <fullName evidence="2">Uncharacterized protein</fullName>
    </submittedName>
</protein>
<feature type="compositionally biased region" description="Basic residues" evidence="1">
    <location>
        <begin position="118"/>
        <end position="130"/>
    </location>
</feature>
<keyword evidence="3" id="KW-1185">Reference proteome</keyword>